<dbReference type="EMBL" id="JAIWYP010000017">
    <property type="protein sequence ID" value="KAH3693183.1"/>
    <property type="molecule type" value="Genomic_DNA"/>
</dbReference>
<dbReference type="AlphaFoldDB" id="A0A9D4BGZ1"/>
<name>A0A9D4BGZ1_DREPO</name>
<sequence length="112" mass="12923">MDLMPKATRVAPVQPAHPRSLIRSYPVRFDDFMAASVALDKTSKLRWLEFELHWPLTVRDTFSRDAGKISVDIFVLVEVTFFLNNLNDDYADFVKKLLCDLRGTDINRAMFA</sequence>
<dbReference type="Proteomes" id="UP000828390">
    <property type="component" value="Unassembled WGS sequence"/>
</dbReference>
<reference evidence="1" key="2">
    <citation type="submission" date="2020-11" db="EMBL/GenBank/DDBJ databases">
        <authorList>
            <person name="McCartney M.A."/>
            <person name="Auch B."/>
            <person name="Kono T."/>
            <person name="Mallez S."/>
            <person name="Becker A."/>
            <person name="Gohl D.M."/>
            <person name="Silverstein K.A.T."/>
            <person name="Koren S."/>
            <person name="Bechman K.B."/>
            <person name="Herman A."/>
            <person name="Abrahante J.E."/>
            <person name="Garbe J."/>
        </authorList>
    </citation>
    <scope>NUCLEOTIDE SEQUENCE</scope>
    <source>
        <strain evidence="1">Duluth1</strain>
        <tissue evidence="1">Whole animal</tissue>
    </source>
</reference>
<evidence type="ECO:0000313" key="1">
    <source>
        <dbReference type="EMBL" id="KAH3693183.1"/>
    </source>
</evidence>
<organism evidence="1 2">
    <name type="scientific">Dreissena polymorpha</name>
    <name type="common">Zebra mussel</name>
    <name type="synonym">Mytilus polymorpha</name>
    <dbReference type="NCBI Taxonomy" id="45954"/>
    <lineage>
        <taxon>Eukaryota</taxon>
        <taxon>Metazoa</taxon>
        <taxon>Spiralia</taxon>
        <taxon>Lophotrochozoa</taxon>
        <taxon>Mollusca</taxon>
        <taxon>Bivalvia</taxon>
        <taxon>Autobranchia</taxon>
        <taxon>Heteroconchia</taxon>
        <taxon>Euheterodonta</taxon>
        <taxon>Imparidentia</taxon>
        <taxon>Neoheterodontei</taxon>
        <taxon>Myida</taxon>
        <taxon>Dreissenoidea</taxon>
        <taxon>Dreissenidae</taxon>
        <taxon>Dreissena</taxon>
    </lineage>
</organism>
<keyword evidence="2" id="KW-1185">Reference proteome</keyword>
<proteinExistence type="predicted"/>
<gene>
    <name evidence="1" type="ORF">DPMN_192585</name>
</gene>
<evidence type="ECO:0000313" key="2">
    <source>
        <dbReference type="Proteomes" id="UP000828390"/>
    </source>
</evidence>
<protein>
    <submittedName>
        <fullName evidence="1">Uncharacterized protein</fullName>
    </submittedName>
</protein>
<comment type="caution">
    <text evidence="1">The sequence shown here is derived from an EMBL/GenBank/DDBJ whole genome shotgun (WGS) entry which is preliminary data.</text>
</comment>
<accession>A0A9D4BGZ1</accession>
<reference evidence="1" key="1">
    <citation type="journal article" date="2019" name="bioRxiv">
        <title>The Genome of the Zebra Mussel, Dreissena polymorpha: A Resource for Invasive Species Research.</title>
        <authorList>
            <person name="McCartney M.A."/>
            <person name="Auch B."/>
            <person name="Kono T."/>
            <person name="Mallez S."/>
            <person name="Zhang Y."/>
            <person name="Obille A."/>
            <person name="Becker A."/>
            <person name="Abrahante J.E."/>
            <person name="Garbe J."/>
            <person name="Badalamenti J.P."/>
            <person name="Herman A."/>
            <person name="Mangelson H."/>
            <person name="Liachko I."/>
            <person name="Sullivan S."/>
            <person name="Sone E.D."/>
            <person name="Koren S."/>
            <person name="Silverstein K.A.T."/>
            <person name="Beckman K.B."/>
            <person name="Gohl D.M."/>
        </authorList>
    </citation>
    <scope>NUCLEOTIDE SEQUENCE</scope>
    <source>
        <strain evidence="1">Duluth1</strain>
        <tissue evidence="1">Whole animal</tissue>
    </source>
</reference>